<evidence type="ECO:0000256" key="4">
    <source>
        <dbReference type="ARBA" id="ARBA00022605"/>
    </source>
</evidence>
<comment type="caution">
    <text evidence="10">The sequence shown here is derived from an EMBL/GenBank/DDBJ whole genome shotgun (WGS) entry which is preliminary data.</text>
</comment>
<dbReference type="PIRSF" id="PIRSF001434">
    <property type="entry name" value="CGS"/>
    <property type="match status" value="1"/>
</dbReference>
<evidence type="ECO:0000256" key="7">
    <source>
        <dbReference type="ARBA" id="ARBA00023239"/>
    </source>
</evidence>
<dbReference type="Proteomes" id="UP000242972">
    <property type="component" value="Unassembled WGS sequence"/>
</dbReference>
<dbReference type="GO" id="GO:0016740">
    <property type="term" value="F:transferase activity"/>
    <property type="evidence" value="ECO:0007669"/>
    <property type="project" value="UniProtKB-KW"/>
</dbReference>
<dbReference type="CDD" id="cd00614">
    <property type="entry name" value="CGS_like"/>
    <property type="match status" value="1"/>
</dbReference>
<name>A0A2T2XF09_9FIRM</name>
<evidence type="ECO:0000256" key="6">
    <source>
        <dbReference type="ARBA" id="ARBA00023167"/>
    </source>
</evidence>
<dbReference type="InterPro" id="IPR015424">
    <property type="entry name" value="PyrdxlP-dep_Trfase"/>
</dbReference>
<dbReference type="GO" id="GO:0019346">
    <property type="term" value="P:transsulfuration"/>
    <property type="evidence" value="ECO:0007669"/>
    <property type="project" value="InterPro"/>
</dbReference>
<evidence type="ECO:0000256" key="5">
    <source>
        <dbReference type="ARBA" id="ARBA00022898"/>
    </source>
</evidence>
<dbReference type="GO" id="GO:0005737">
    <property type="term" value="C:cytoplasm"/>
    <property type="evidence" value="ECO:0007669"/>
    <property type="project" value="TreeGrafter"/>
</dbReference>
<dbReference type="PANTHER" id="PTHR11808:SF50">
    <property type="entry name" value="CYSTATHIONINE BETA-LYASE"/>
    <property type="match status" value="1"/>
</dbReference>
<dbReference type="PANTHER" id="PTHR11808">
    <property type="entry name" value="TRANS-SULFURATION ENZYME FAMILY MEMBER"/>
    <property type="match status" value="1"/>
</dbReference>
<keyword evidence="6" id="KW-0486">Methionine biosynthesis</keyword>
<dbReference type="AlphaFoldDB" id="A0A2T2XF09"/>
<evidence type="ECO:0000256" key="9">
    <source>
        <dbReference type="RuleBase" id="RU362118"/>
    </source>
</evidence>
<dbReference type="EC" id="4.4.1.13" evidence="3"/>
<feature type="modified residue" description="N6-(pyridoxal phosphate)lysine" evidence="8">
    <location>
        <position position="196"/>
    </location>
</feature>
<evidence type="ECO:0000313" key="11">
    <source>
        <dbReference type="Proteomes" id="UP000242972"/>
    </source>
</evidence>
<gene>
    <name evidence="10" type="ORF">C7B46_11340</name>
</gene>
<dbReference type="GO" id="GO:0030170">
    <property type="term" value="F:pyridoxal phosphate binding"/>
    <property type="evidence" value="ECO:0007669"/>
    <property type="project" value="InterPro"/>
</dbReference>
<evidence type="ECO:0000256" key="1">
    <source>
        <dbReference type="ARBA" id="ARBA00001933"/>
    </source>
</evidence>
<reference evidence="10 11" key="1">
    <citation type="journal article" date="2014" name="BMC Genomics">
        <title>Comparison of environmental and isolate Sulfobacillus genomes reveals diverse carbon, sulfur, nitrogen, and hydrogen metabolisms.</title>
        <authorList>
            <person name="Justice N.B."/>
            <person name="Norman A."/>
            <person name="Brown C.T."/>
            <person name="Singh A."/>
            <person name="Thomas B.C."/>
            <person name="Banfield J.F."/>
        </authorList>
    </citation>
    <scope>NUCLEOTIDE SEQUENCE [LARGE SCALE GENOMIC DNA]</scope>
    <source>
        <strain evidence="10">AMDSBA4</strain>
    </source>
</reference>
<protein>
    <recommendedName>
        <fullName evidence="3">cysteine-S-conjugate beta-lyase</fullName>
        <ecNumber evidence="3">4.4.1.13</ecNumber>
    </recommendedName>
</protein>
<dbReference type="InterPro" id="IPR054542">
    <property type="entry name" value="Cys_met_metab_PP"/>
</dbReference>
<dbReference type="GO" id="GO:0047804">
    <property type="term" value="F:cysteine-S-conjugate beta-lyase activity"/>
    <property type="evidence" value="ECO:0007669"/>
    <property type="project" value="UniProtKB-EC"/>
</dbReference>
<sequence length="379" mass="41198">MRFSTQLIHNASTIDSATGAASPPIHHASTFHQSPYSDKPQTFVYSRSKNPTRSILEETIAELEGGIAGFAFGSGMAAIAAVFTLFSSGDHLIVTRDLYGGTQQILKQLGERYGLKVTYVDMTDLQQVTAHIGSRTRAIYVETPSNPTLTITDLRAVSSIAKSHNLLTIADDTFMTPYLQRPLELGFDIVVHSATKFLAGHSDVIAGLAIVKSPDLKTQLEQVQVTWGGILGPDDSWLTLRGIKTLGVRMDRAQQNALQLAAYLDNHPRVSHVYYPGLSHHPGHALQQEQARGPGAVLSFELPPALTVHEFVSRLRYAIFAVSLGGVETIVSHPASMSHAKMTSDARQAIGVTDQLLRVSVGIEAIEDLIEDFEQALNH</sequence>
<evidence type="ECO:0000256" key="8">
    <source>
        <dbReference type="PIRSR" id="PIRSR001434-2"/>
    </source>
</evidence>
<dbReference type="EMBL" id="PXYW01000027">
    <property type="protein sequence ID" value="PSR33075.1"/>
    <property type="molecule type" value="Genomic_DNA"/>
</dbReference>
<dbReference type="Pfam" id="PF01053">
    <property type="entry name" value="Cys_Met_Meta_PP"/>
    <property type="match status" value="1"/>
</dbReference>
<dbReference type="InterPro" id="IPR015422">
    <property type="entry name" value="PyrdxlP-dep_Trfase_small"/>
</dbReference>
<dbReference type="GO" id="GO:0009086">
    <property type="term" value="P:methionine biosynthetic process"/>
    <property type="evidence" value="ECO:0007669"/>
    <property type="project" value="UniProtKB-KW"/>
</dbReference>
<proteinExistence type="inferred from homology"/>
<dbReference type="FunFam" id="3.90.1150.10:FF:000033">
    <property type="entry name" value="Cystathionine gamma-synthase"/>
    <property type="match status" value="1"/>
</dbReference>
<dbReference type="PROSITE" id="PS00868">
    <property type="entry name" value="CYS_MET_METAB_PP"/>
    <property type="match status" value="1"/>
</dbReference>
<organism evidence="10 11">
    <name type="scientific">Sulfobacillus benefaciens</name>
    <dbReference type="NCBI Taxonomy" id="453960"/>
    <lineage>
        <taxon>Bacteria</taxon>
        <taxon>Bacillati</taxon>
        <taxon>Bacillota</taxon>
        <taxon>Clostridia</taxon>
        <taxon>Eubacteriales</taxon>
        <taxon>Clostridiales Family XVII. Incertae Sedis</taxon>
        <taxon>Sulfobacillus</taxon>
    </lineage>
</organism>
<accession>A0A2T2XF09</accession>
<dbReference type="InterPro" id="IPR000277">
    <property type="entry name" value="Cys/Met-Metab_PyrdxlP-dep_enz"/>
</dbReference>
<dbReference type="SUPFAM" id="SSF53383">
    <property type="entry name" value="PLP-dependent transferases"/>
    <property type="match status" value="1"/>
</dbReference>
<keyword evidence="5 8" id="KW-0663">Pyridoxal phosphate</keyword>
<dbReference type="Gene3D" id="3.40.640.10">
    <property type="entry name" value="Type I PLP-dependent aspartate aminotransferase-like (Major domain)"/>
    <property type="match status" value="1"/>
</dbReference>
<dbReference type="Gene3D" id="3.90.1150.10">
    <property type="entry name" value="Aspartate Aminotransferase, domain 1"/>
    <property type="match status" value="1"/>
</dbReference>
<evidence type="ECO:0000313" key="10">
    <source>
        <dbReference type="EMBL" id="PSR33075.1"/>
    </source>
</evidence>
<keyword evidence="10" id="KW-0808">Transferase</keyword>
<comment type="cofactor">
    <cofactor evidence="1 9">
        <name>pyridoxal 5'-phosphate</name>
        <dbReference type="ChEBI" id="CHEBI:597326"/>
    </cofactor>
</comment>
<evidence type="ECO:0000256" key="2">
    <source>
        <dbReference type="ARBA" id="ARBA00009077"/>
    </source>
</evidence>
<dbReference type="FunFam" id="3.40.640.10:FF:000009">
    <property type="entry name" value="Cystathionine gamma-synthase homolog"/>
    <property type="match status" value="1"/>
</dbReference>
<keyword evidence="4" id="KW-0028">Amino-acid biosynthesis</keyword>
<keyword evidence="7" id="KW-0456">Lyase</keyword>
<evidence type="ECO:0000256" key="3">
    <source>
        <dbReference type="ARBA" id="ARBA00012224"/>
    </source>
</evidence>
<dbReference type="InterPro" id="IPR015421">
    <property type="entry name" value="PyrdxlP-dep_Trfase_major"/>
</dbReference>
<comment type="similarity">
    <text evidence="2 9">Belongs to the trans-sulfuration enzymes family.</text>
</comment>